<name>A0A7S4NH51_GUITH</name>
<feature type="compositionally biased region" description="Basic and acidic residues" evidence="1">
    <location>
        <begin position="219"/>
        <end position="233"/>
    </location>
</feature>
<feature type="region of interest" description="Disordered" evidence="1">
    <location>
        <begin position="258"/>
        <end position="297"/>
    </location>
</feature>
<evidence type="ECO:0000256" key="1">
    <source>
        <dbReference type="SAM" id="MobiDB-lite"/>
    </source>
</evidence>
<sequence>MGNYASCCRISQEQGDERPPPWLVEGQKAPLISDAMNEDYKKAVSPTREHAIEKFFHDALLQGKPDEDERELPYLHVADEGEEEAVSDDRSRDETFDKFLDSILDRCFLICREDEWLRWKASGKVGRRSSLLVPPSRLVALLRLPDLDRSRNETAVVLDLDLQPDMFTISDRNVLLVAPLSLHLVRVVYKLNDVADMLQGERRVRRLTREPLASSASTHRGEEDTVEEERPARQELELVMNEYSWILDDFERKRFGRSGGMERKRFDPQSLSRPVRDFSASRGTSNPTFPEVVRTRR</sequence>
<feature type="region of interest" description="Disordered" evidence="1">
    <location>
        <begin position="209"/>
        <end position="233"/>
    </location>
</feature>
<proteinExistence type="predicted"/>
<reference evidence="2" key="1">
    <citation type="submission" date="2021-01" db="EMBL/GenBank/DDBJ databases">
        <authorList>
            <person name="Corre E."/>
            <person name="Pelletier E."/>
            <person name="Niang G."/>
            <person name="Scheremetjew M."/>
            <person name="Finn R."/>
            <person name="Kale V."/>
            <person name="Holt S."/>
            <person name="Cochrane G."/>
            <person name="Meng A."/>
            <person name="Brown T."/>
            <person name="Cohen L."/>
        </authorList>
    </citation>
    <scope>NUCLEOTIDE SEQUENCE</scope>
    <source>
        <strain evidence="2">CCMP 2712</strain>
    </source>
</reference>
<accession>A0A7S4NH51</accession>
<dbReference type="EMBL" id="HBKN01013337">
    <property type="protein sequence ID" value="CAE2287366.1"/>
    <property type="molecule type" value="Transcribed_RNA"/>
</dbReference>
<organism evidence="2">
    <name type="scientific">Guillardia theta</name>
    <name type="common">Cryptophyte</name>
    <name type="synonym">Cryptomonas phi</name>
    <dbReference type="NCBI Taxonomy" id="55529"/>
    <lineage>
        <taxon>Eukaryota</taxon>
        <taxon>Cryptophyceae</taxon>
        <taxon>Pyrenomonadales</taxon>
        <taxon>Geminigeraceae</taxon>
        <taxon>Guillardia</taxon>
    </lineage>
</organism>
<gene>
    <name evidence="2" type="ORF">GTHE00462_LOCUS10397</name>
</gene>
<feature type="region of interest" description="Disordered" evidence="1">
    <location>
        <begin position="1"/>
        <end position="23"/>
    </location>
</feature>
<evidence type="ECO:0000313" key="2">
    <source>
        <dbReference type="EMBL" id="CAE2287366.1"/>
    </source>
</evidence>
<dbReference type="AlphaFoldDB" id="A0A7S4NH51"/>
<protein>
    <submittedName>
        <fullName evidence="2">Uncharacterized protein</fullName>
    </submittedName>
</protein>